<gene>
    <name evidence="1" type="ORF">NSU_0985</name>
</gene>
<dbReference type="Gene3D" id="2.40.160.90">
    <property type="match status" value="1"/>
</dbReference>
<proteinExistence type="predicted"/>
<dbReference type="STRING" id="1088721.JI59_15185"/>
<organism evidence="1 2">
    <name type="scientific">Novosphingobium pentaromativorans US6-1</name>
    <dbReference type="NCBI Taxonomy" id="1088721"/>
    <lineage>
        <taxon>Bacteria</taxon>
        <taxon>Pseudomonadati</taxon>
        <taxon>Pseudomonadota</taxon>
        <taxon>Alphaproteobacteria</taxon>
        <taxon>Sphingomonadales</taxon>
        <taxon>Sphingomonadaceae</taxon>
        <taxon>Novosphingobium</taxon>
    </lineage>
</organism>
<protein>
    <recommendedName>
        <fullName evidence="3">Transferrin-binding protein B C-lobe/N-lobe beta barrel domain-containing protein</fullName>
    </recommendedName>
</protein>
<evidence type="ECO:0000313" key="2">
    <source>
        <dbReference type="Proteomes" id="UP000004030"/>
    </source>
</evidence>
<comment type="caution">
    <text evidence="1">The sequence shown here is derived from an EMBL/GenBank/DDBJ whole genome shotgun (WGS) entry which is preliminary data.</text>
</comment>
<sequence>MALPSQGSAIHRTLPPPFRTLVPGKVVQSSSIGVTAMSRISPVSHRSIRQQLHACGLLLASSLVLAGCGGGGGLASVSSAPGPIAPSSGEVTADPQAAKELIVGDALAPTPALTSGGYDTIALVIEEDTPPSFLAPGSLTVAVDSTTNTYSFTFDPVAVPELSAKSFDDPDGQIDFQVDDEAYGHEYVATFSEDGVLVSVEGEGRSASLYSHIFDEAMFTTSVGQSYVSLGQWSWPHTVTDANGVLWTGDWVGGSLLYVYGDRTAPGDIPTLGTATYRVASATDILATVPINTAGGIKDFGNPGPFNLDIAMTADFGAQSIAAAVEYDILSDDVEAYHYDLSGHAPISELGDFDIALSGSRLAGSFSEGMFASGSELATASPDGQLVGAFFGPNADQIGGTMAIPGSRDYNMIGVAFVATQP</sequence>
<evidence type="ECO:0000313" key="1">
    <source>
        <dbReference type="EMBL" id="EHJ62063.1"/>
    </source>
</evidence>
<dbReference type="PATRIC" id="fig|1088721.3.peg.974"/>
<dbReference type="SUPFAM" id="SSF56925">
    <property type="entry name" value="OMPA-like"/>
    <property type="match status" value="1"/>
</dbReference>
<keyword evidence="2" id="KW-1185">Reference proteome</keyword>
<dbReference type="Proteomes" id="UP000004030">
    <property type="component" value="Unassembled WGS sequence"/>
</dbReference>
<dbReference type="EMBL" id="AGFM01000010">
    <property type="protein sequence ID" value="EHJ62063.1"/>
    <property type="molecule type" value="Genomic_DNA"/>
</dbReference>
<evidence type="ECO:0008006" key="3">
    <source>
        <dbReference type="Google" id="ProtNLM"/>
    </source>
</evidence>
<dbReference type="AlphaFoldDB" id="G6E9G4"/>
<name>G6E9G4_9SPHN</name>
<accession>G6E9G4</accession>
<dbReference type="InterPro" id="IPR011250">
    <property type="entry name" value="OMP/PagP_B-barrel"/>
</dbReference>
<reference evidence="1 2" key="1">
    <citation type="journal article" date="2012" name="J. Bacteriol.">
        <title>Genome sequence of benzo(a)pyrene-degrading bacterium Novosphingobium pentaromativorans US6-1.</title>
        <authorList>
            <person name="Luo Y.R."/>
            <person name="Kang S.G."/>
            <person name="Kim S.J."/>
            <person name="Kim M.R."/>
            <person name="Li N."/>
            <person name="Lee J.H."/>
            <person name="Kwon K.K."/>
        </authorList>
    </citation>
    <scope>NUCLEOTIDE SEQUENCE [LARGE SCALE GENOMIC DNA]</scope>
    <source>
        <strain evidence="1 2">US6-1</strain>
    </source>
</reference>